<feature type="domain" description="F-box" evidence="1">
    <location>
        <begin position="18"/>
        <end position="57"/>
    </location>
</feature>
<gene>
    <name evidence="2" type="ORF">MSAN_02117000</name>
</gene>
<dbReference type="Pfam" id="PF12937">
    <property type="entry name" value="F-box-like"/>
    <property type="match status" value="1"/>
</dbReference>
<dbReference type="AlphaFoldDB" id="A0A8H6XG77"/>
<evidence type="ECO:0000259" key="1">
    <source>
        <dbReference type="Pfam" id="PF12937"/>
    </source>
</evidence>
<comment type="caution">
    <text evidence="2">The sequence shown here is derived from an EMBL/GenBank/DDBJ whole genome shotgun (WGS) entry which is preliminary data.</text>
</comment>
<organism evidence="2 3">
    <name type="scientific">Mycena sanguinolenta</name>
    <dbReference type="NCBI Taxonomy" id="230812"/>
    <lineage>
        <taxon>Eukaryota</taxon>
        <taxon>Fungi</taxon>
        <taxon>Dikarya</taxon>
        <taxon>Basidiomycota</taxon>
        <taxon>Agaricomycotina</taxon>
        <taxon>Agaricomycetes</taxon>
        <taxon>Agaricomycetidae</taxon>
        <taxon>Agaricales</taxon>
        <taxon>Marasmiineae</taxon>
        <taxon>Mycenaceae</taxon>
        <taxon>Mycena</taxon>
    </lineage>
</organism>
<reference evidence="2" key="1">
    <citation type="submission" date="2020-05" db="EMBL/GenBank/DDBJ databases">
        <title>Mycena genomes resolve the evolution of fungal bioluminescence.</title>
        <authorList>
            <person name="Tsai I.J."/>
        </authorList>
    </citation>
    <scope>NUCLEOTIDE SEQUENCE</scope>
    <source>
        <strain evidence="2">160909Yilan</strain>
    </source>
</reference>
<sequence>MVLTRRAHRERMEIFRWLPNEILVGIIQHSPKADQATLSRVSKLFRDLCLPVLYRAVKISSDSVILASIAVISFCSGMIETPARADAVRSFYLRVPYDYSNIEIRCGLILPTLKLMSRLNHLSIFGSALNNRHWNMLLEECNFPQLINCDLRVPYDLIYYNPTRVSNLVAGFLNRHSTLKRVHLPSYRIIAPQPVRVSLPDLEFYHGGAAFIAGIDAICLKEVQLAWNYTDDDNVDEIITSLSSMTKPYLPFISCHANLGRLCHQIMDSVSMRMPHTKTLRLHPLKNYGALLGQDTIRHVTECLPRFTGLLYLAMEWCRDVLLTSGANKDEDRIAVEGWGEACPTLEACCLNHYGWRKVAGRWEEYPITQFWALAGLSDLGY</sequence>
<dbReference type="InterPro" id="IPR032675">
    <property type="entry name" value="LRR_dom_sf"/>
</dbReference>
<evidence type="ECO:0000313" key="3">
    <source>
        <dbReference type="Proteomes" id="UP000623467"/>
    </source>
</evidence>
<dbReference type="EMBL" id="JACAZH010000029">
    <property type="protein sequence ID" value="KAF7340875.1"/>
    <property type="molecule type" value="Genomic_DNA"/>
</dbReference>
<accession>A0A8H6XG77</accession>
<dbReference type="Proteomes" id="UP000623467">
    <property type="component" value="Unassembled WGS sequence"/>
</dbReference>
<dbReference type="InterPro" id="IPR036047">
    <property type="entry name" value="F-box-like_dom_sf"/>
</dbReference>
<dbReference type="OrthoDB" id="3190489at2759"/>
<dbReference type="InterPro" id="IPR001810">
    <property type="entry name" value="F-box_dom"/>
</dbReference>
<dbReference type="Gene3D" id="3.80.10.10">
    <property type="entry name" value="Ribonuclease Inhibitor"/>
    <property type="match status" value="1"/>
</dbReference>
<dbReference type="SUPFAM" id="SSF81383">
    <property type="entry name" value="F-box domain"/>
    <property type="match status" value="1"/>
</dbReference>
<keyword evidence="3" id="KW-1185">Reference proteome</keyword>
<proteinExistence type="predicted"/>
<name>A0A8H6XG77_9AGAR</name>
<evidence type="ECO:0000313" key="2">
    <source>
        <dbReference type="EMBL" id="KAF7340875.1"/>
    </source>
</evidence>
<protein>
    <recommendedName>
        <fullName evidence="1">F-box domain-containing protein</fullName>
    </recommendedName>
</protein>